<dbReference type="EMBL" id="CAJFCV020000005">
    <property type="protein sequence ID" value="CAG9123157.1"/>
    <property type="molecule type" value="Genomic_DNA"/>
</dbReference>
<dbReference type="PANTHER" id="PTHR10083:SF374">
    <property type="entry name" value="BPTI_KUNITZ INHIBITOR DOMAIN-CONTAINING PROTEIN"/>
    <property type="match status" value="1"/>
</dbReference>
<dbReference type="EMBL" id="CAJFDI010000005">
    <property type="protein sequence ID" value="CAD5231772.1"/>
    <property type="molecule type" value="Genomic_DNA"/>
</dbReference>
<feature type="chain" id="PRO_5036021915" evidence="4">
    <location>
        <begin position="18"/>
        <end position="212"/>
    </location>
</feature>
<dbReference type="GO" id="GO:0004867">
    <property type="term" value="F:serine-type endopeptidase inhibitor activity"/>
    <property type="evidence" value="ECO:0007669"/>
    <property type="project" value="UniProtKB-KW"/>
</dbReference>
<name>A0A1I7RS73_BURXY</name>
<feature type="domain" description="BPTI/Kunitz inhibitor" evidence="5">
    <location>
        <begin position="109"/>
        <end position="172"/>
    </location>
</feature>
<feature type="domain" description="BPTI/Kunitz inhibitor" evidence="5">
    <location>
        <begin position="59"/>
        <end position="109"/>
    </location>
</feature>
<dbReference type="SMART" id="SM00131">
    <property type="entry name" value="KU"/>
    <property type="match status" value="2"/>
</dbReference>
<keyword evidence="8" id="KW-1185">Reference proteome</keyword>
<dbReference type="InterPro" id="IPR020901">
    <property type="entry name" value="Prtase_inh_Kunz-CS"/>
</dbReference>
<reference evidence="9" key="1">
    <citation type="submission" date="2016-11" db="UniProtKB">
        <authorList>
            <consortium name="WormBaseParasite"/>
        </authorList>
    </citation>
    <scope>IDENTIFICATION</scope>
</reference>
<dbReference type="Pfam" id="PF00014">
    <property type="entry name" value="Kunitz_BPTI"/>
    <property type="match status" value="2"/>
</dbReference>
<dbReference type="PROSITE" id="PS50279">
    <property type="entry name" value="BPTI_KUNITZ_2"/>
    <property type="match status" value="2"/>
</dbReference>
<keyword evidence="3" id="KW-1015">Disulfide bond</keyword>
<dbReference type="GO" id="GO:0005615">
    <property type="term" value="C:extracellular space"/>
    <property type="evidence" value="ECO:0007669"/>
    <property type="project" value="TreeGrafter"/>
</dbReference>
<gene>
    <name evidence="6" type="ORF">BXYJ_LOCUS11868</name>
</gene>
<dbReference type="InterPro" id="IPR050098">
    <property type="entry name" value="TFPI/VKTCI-like"/>
</dbReference>
<dbReference type="InterPro" id="IPR036880">
    <property type="entry name" value="Kunitz_BPTI_sf"/>
</dbReference>
<dbReference type="AlphaFoldDB" id="A0A1I7RS73"/>
<dbReference type="eggNOG" id="KOG4597">
    <property type="taxonomic scope" value="Eukaryota"/>
</dbReference>
<dbReference type="PROSITE" id="PS00280">
    <property type="entry name" value="BPTI_KUNITZ_1"/>
    <property type="match status" value="1"/>
</dbReference>
<dbReference type="SUPFAM" id="SSF57362">
    <property type="entry name" value="BPTI-like"/>
    <property type="match status" value="2"/>
</dbReference>
<dbReference type="Proteomes" id="UP000095284">
    <property type="component" value="Unplaced"/>
</dbReference>
<evidence type="ECO:0000313" key="9">
    <source>
        <dbReference type="WBParaSite" id="BXY_0357700.1"/>
    </source>
</evidence>
<dbReference type="SMR" id="A0A1I7RS73"/>
<keyword evidence="2" id="KW-0722">Serine protease inhibitor</keyword>
<dbReference type="WBParaSite" id="BXY_0357700.1">
    <property type="protein sequence ID" value="BXY_0357700.1"/>
    <property type="gene ID" value="BXY_0357700"/>
</dbReference>
<evidence type="ECO:0000313" key="8">
    <source>
        <dbReference type="Proteomes" id="UP000659654"/>
    </source>
</evidence>
<dbReference type="PANTHER" id="PTHR10083">
    <property type="entry name" value="KUNITZ-TYPE PROTEASE INHIBITOR-RELATED"/>
    <property type="match status" value="1"/>
</dbReference>
<protein>
    <submittedName>
        <fullName evidence="6">(pine wood nematode) hypothetical protein</fullName>
    </submittedName>
</protein>
<evidence type="ECO:0000256" key="1">
    <source>
        <dbReference type="ARBA" id="ARBA00022690"/>
    </source>
</evidence>
<evidence type="ECO:0000313" key="6">
    <source>
        <dbReference type="EMBL" id="CAD5231772.1"/>
    </source>
</evidence>
<evidence type="ECO:0000259" key="5">
    <source>
        <dbReference type="PROSITE" id="PS50279"/>
    </source>
</evidence>
<feature type="signal peptide" evidence="4">
    <location>
        <begin position="1"/>
        <end position="17"/>
    </location>
</feature>
<accession>A0A1I7RS73</accession>
<evidence type="ECO:0000256" key="2">
    <source>
        <dbReference type="ARBA" id="ARBA00022900"/>
    </source>
</evidence>
<keyword evidence="4" id="KW-0732">Signal</keyword>
<dbReference type="Gene3D" id="4.10.410.10">
    <property type="entry name" value="Pancreatic trypsin inhibitor Kunitz domain"/>
    <property type="match status" value="2"/>
</dbReference>
<proteinExistence type="predicted"/>
<dbReference type="CDD" id="cd22593">
    <property type="entry name" value="Kunitz_conkunitzin"/>
    <property type="match status" value="1"/>
</dbReference>
<evidence type="ECO:0000313" key="7">
    <source>
        <dbReference type="Proteomes" id="UP000095284"/>
    </source>
</evidence>
<dbReference type="OrthoDB" id="4473401at2759"/>
<dbReference type="InterPro" id="IPR002223">
    <property type="entry name" value="Kunitz_BPTI"/>
</dbReference>
<reference evidence="6" key="2">
    <citation type="submission" date="2020-09" db="EMBL/GenBank/DDBJ databases">
        <authorList>
            <person name="Kikuchi T."/>
        </authorList>
    </citation>
    <scope>NUCLEOTIDE SEQUENCE</scope>
    <source>
        <strain evidence="6">Ka4C1</strain>
    </source>
</reference>
<dbReference type="Proteomes" id="UP000582659">
    <property type="component" value="Unassembled WGS sequence"/>
</dbReference>
<sequence length="212" mass="24383">MEWVLVFCYSLWLATSAETLFNIVSGLDRLPREPGLIISSSMDLNISDFMNDMTINEQCHQRLEVGNGHMKLKRFFYNRQNDDCIPFIYRGNGGNLNNFLDENSCRITCILNFEKTDKCKNKPTSSCNKPKASGNQLFNYDVMKDECHPFKMNGCDKEDNFFVSKTECERKCVSIKKVPCLEIITCTEKSCPFTCLKKGDKQYCCNEAYKGP</sequence>
<dbReference type="Proteomes" id="UP000659654">
    <property type="component" value="Unassembled WGS sequence"/>
</dbReference>
<evidence type="ECO:0000256" key="4">
    <source>
        <dbReference type="SAM" id="SignalP"/>
    </source>
</evidence>
<organism evidence="7 9">
    <name type="scientific">Bursaphelenchus xylophilus</name>
    <name type="common">Pinewood nematode worm</name>
    <name type="synonym">Aphelenchoides xylophilus</name>
    <dbReference type="NCBI Taxonomy" id="6326"/>
    <lineage>
        <taxon>Eukaryota</taxon>
        <taxon>Metazoa</taxon>
        <taxon>Ecdysozoa</taxon>
        <taxon>Nematoda</taxon>
        <taxon>Chromadorea</taxon>
        <taxon>Rhabditida</taxon>
        <taxon>Tylenchina</taxon>
        <taxon>Tylenchomorpha</taxon>
        <taxon>Aphelenchoidea</taxon>
        <taxon>Aphelenchoididae</taxon>
        <taxon>Bursaphelenchus</taxon>
    </lineage>
</organism>
<evidence type="ECO:0000256" key="3">
    <source>
        <dbReference type="ARBA" id="ARBA00023157"/>
    </source>
</evidence>
<keyword evidence="1" id="KW-0646">Protease inhibitor</keyword>